<gene>
    <name evidence="1" type="ORF">GCM10011609_27500</name>
</gene>
<protein>
    <submittedName>
        <fullName evidence="1">Uncharacterized protein</fullName>
    </submittedName>
</protein>
<comment type="caution">
    <text evidence="1">The sequence shown here is derived from an EMBL/GenBank/DDBJ whole genome shotgun (WGS) entry which is preliminary data.</text>
</comment>
<name>A0ABQ2HR27_9PSEU</name>
<evidence type="ECO:0000313" key="1">
    <source>
        <dbReference type="EMBL" id="GGM89163.1"/>
    </source>
</evidence>
<proteinExistence type="predicted"/>
<dbReference type="EMBL" id="BMNC01000003">
    <property type="protein sequence ID" value="GGM89163.1"/>
    <property type="molecule type" value="Genomic_DNA"/>
</dbReference>
<dbReference type="Proteomes" id="UP000597656">
    <property type="component" value="Unassembled WGS sequence"/>
</dbReference>
<organism evidence="1 2">
    <name type="scientific">Lentzea pudingi</name>
    <dbReference type="NCBI Taxonomy" id="1789439"/>
    <lineage>
        <taxon>Bacteria</taxon>
        <taxon>Bacillati</taxon>
        <taxon>Actinomycetota</taxon>
        <taxon>Actinomycetes</taxon>
        <taxon>Pseudonocardiales</taxon>
        <taxon>Pseudonocardiaceae</taxon>
        <taxon>Lentzea</taxon>
    </lineage>
</organism>
<sequence>MTAPGVAGSSAWWLVGWLPGATVQVCGIETKTPFGPVTARYPAGVDTELDIDVDGRVVVYLAGGGVVLTGANLFDVTGTGAAPTSCPLGDSSSPRMKLTTTTAVTATKDTTTAAMTALPSMDFFAAGGAAYSVAPHVGGSS</sequence>
<reference evidence="2" key="1">
    <citation type="journal article" date="2019" name="Int. J. Syst. Evol. Microbiol.">
        <title>The Global Catalogue of Microorganisms (GCM) 10K type strain sequencing project: providing services to taxonomists for standard genome sequencing and annotation.</title>
        <authorList>
            <consortium name="The Broad Institute Genomics Platform"/>
            <consortium name="The Broad Institute Genome Sequencing Center for Infectious Disease"/>
            <person name="Wu L."/>
            <person name="Ma J."/>
        </authorList>
    </citation>
    <scope>NUCLEOTIDE SEQUENCE [LARGE SCALE GENOMIC DNA]</scope>
    <source>
        <strain evidence="2">CGMCC 4.7319</strain>
    </source>
</reference>
<keyword evidence="2" id="KW-1185">Reference proteome</keyword>
<evidence type="ECO:0000313" key="2">
    <source>
        <dbReference type="Proteomes" id="UP000597656"/>
    </source>
</evidence>
<accession>A0ABQ2HR27</accession>